<keyword evidence="7" id="KW-1185">Reference proteome</keyword>
<keyword evidence="4" id="KW-0732">Signal</keyword>
<dbReference type="Pfam" id="PF00496">
    <property type="entry name" value="SBP_bac_5"/>
    <property type="match status" value="1"/>
</dbReference>
<evidence type="ECO:0000256" key="3">
    <source>
        <dbReference type="ARBA" id="ARBA00022448"/>
    </source>
</evidence>
<comment type="similarity">
    <text evidence="2">Belongs to the bacterial solute-binding protein 5 family.</text>
</comment>
<dbReference type="AlphaFoldDB" id="A0A6A8GJ58"/>
<evidence type="ECO:0000256" key="1">
    <source>
        <dbReference type="ARBA" id="ARBA00004196"/>
    </source>
</evidence>
<dbReference type="Gene3D" id="3.10.105.10">
    <property type="entry name" value="Dipeptide-binding Protein, Domain 3"/>
    <property type="match status" value="2"/>
</dbReference>
<sequence>MPIVKNNIEDALDITVEAKPVGISAFLDDVYNDKRTYHYSTWGNSSAPPRLDPTEYLRSMVIDYAGNNGQKNYASYTDCEYSDLVMTGVETGDPEERAQLYEDAMVKFSNDVVTIPMIPRSAFVAYRNDLLNVPDDKLGEMGLDLWNVAALAETTPTNGDRWVFAMQVDFVESLNHLLLTGIRDHTPYAQMLNSQLVYYDENLEFNTQLATNYEVQDDSRRYVFELGDATFHNGDPVDAEAVKFTFELLEENDVALAAKQNYSNIEVVDDKTVVFEFDEPNPGFLTTHLPLWGILHPPTWEGMDDPATFEPDPYVGSGPYQLSSFNKDQTMVLEPYDGHPTYSPQSTIVFQLFNDKSTKLRAFRQGEIQVADELSGSDLINLENQLDDAQFGQTRFAGVGAWQLYASYPQAPGRYSEFGDAIGKCINRQEINQVVFAGYETELLHSLFFTPQHPSFPPEDSLHKFTDSVSGDAEAARQALMDAGWGWDDSGNLRYPAGTDTTPTYPAGEVPSADDFACISADGEYVSG</sequence>
<evidence type="ECO:0000256" key="4">
    <source>
        <dbReference type="ARBA" id="ARBA00022729"/>
    </source>
</evidence>
<protein>
    <recommendedName>
        <fullName evidence="5">Solute-binding protein family 5 domain-containing protein</fullName>
    </recommendedName>
</protein>
<organism evidence="6 7">
    <name type="scientific">Haloferax litoreum</name>
    <dbReference type="NCBI Taxonomy" id="2666140"/>
    <lineage>
        <taxon>Archaea</taxon>
        <taxon>Methanobacteriati</taxon>
        <taxon>Methanobacteriota</taxon>
        <taxon>Stenosarchaea group</taxon>
        <taxon>Halobacteria</taxon>
        <taxon>Halobacteriales</taxon>
        <taxon>Haloferacaceae</taxon>
        <taxon>Haloferax</taxon>
    </lineage>
</organism>
<comment type="subcellular location">
    <subcellularLocation>
        <location evidence="1">Cell envelope</location>
    </subcellularLocation>
</comment>
<name>A0A6A8GJ58_9EURY</name>
<dbReference type="SUPFAM" id="SSF53850">
    <property type="entry name" value="Periplasmic binding protein-like II"/>
    <property type="match status" value="2"/>
</dbReference>
<dbReference type="RefSeq" id="WP_151164203.1">
    <property type="nucleotide sequence ID" value="NZ_WKJO01000002.1"/>
</dbReference>
<dbReference type="InterPro" id="IPR000914">
    <property type="entry name" value="SBP_5_dom"/>
</dbReference>
<proteinExistence type="inferred from homology"/>
<gene>
    <name evidence="6" type="ORF">GJR96_15740</name>
</gene>
<dbReference type="EMBL" id="WKJO01000002">
    <property type="protein sequence ID" value="MRX23404.1"/>
    <property type="molecule type" value="Genomic_DNA"/>
</dbReference>
<feature type="domain" description="Solute-binding protein family 5" evidence="5">
    <location>
        <begin position="205"/>
        <end position="509"/>
    </location>
</feature>
<dbReference type="Proteomes" id="UP000439022">
    <property type="component" value="Unassembled WGS sequence"/>
</dbReference>
<evidence type="ECO:0000313" key="6">
    <source>
        <dbReference type="EMBL" id="MRX23404.1"/>
    </source>
</evidence>
<keyword evidence="3" id="KW-0813">Transport</keyword>
<dbReference type="InterPro" id="IPR039424">
    <property type="entry name" value="SBP_5"/>
</dbReference>
<dbReference type="Gene3D" id="3.40.190.10">
    <property type="entry name" value="Periplasmic binding protein-like II"/>
    <property type="match status" value="1"/>
</dbReference>
<dbReference type="PANTHER" id="PTHR30290">
    <property type="entry name" value="PERIPLASMIC BINDING COMPONENT OF ABC TRANSPORTER"/>
    <property type="match status" value="1"/>
</dbReference>
<dbReference type="GO" id="GO:1904680">
    <property type="term" value="F:peptide transmembrane transporter activity"/>
    <property type="evidence" value="ECO:0007669"/>
    <property type="project" value="TreeGrafter"/>
</dbReference>
<dbReference type="CDD" id="cd00995">
    <property type="entry name" value="PBP2_NikA_DppA_OppA_like"/>
    <property type="match status" value="1"/>
</dbReference>
<dbReference type="GO" id="GO:0015833">
    <property type="term" value="P:peptide transport"/>
    <property type="evidence" value="ECO:0007669"/>
    <property type="project" value="TreeGrafter"/>
</dbReference>
<evidence type="ECO:0000313" key="7">
    <source>
        <dbReference type="Proteomes" id="UP000439022"/>
    </source>
</evidence>
<comment type="caution">
    <text evidence="6">The sequence shown here is derived from an EMBL/GenBank/DDBJ whole genome shotgun (WGS) entry which is preliminary data.</text>
</comment>
<evidence type="ECO:0000259" key="5">
    <source>
        <dbReference type="Pfam" id="PF00496"/>
    </source>
</evidence>
<accession>A0A6A8GJ58</accession>
<dbReference type="PANTHER" id="PTHR30290:SF10">
    <property type="entry name" value="PERIPLASMIC OLIGOPEPTIDE-BINDING PROTEIN-RELATED"/>
    <property type="match status" value="1"/>
</dbReference>
<evidence type="ECO:0000256" key="2">
    <source>
        <dbReference type="ARBA" id="ARBA00005695"/>
    </source>
</evidence>
<reference evidence="6 7" key="1">
    <citation type="submission" date="2019-11" db="EMBL/GenBank/DDBJ databases">
        <title>Whole genome sequence of Haloferax sp. MBLA0076.</title>
        <authorList>
            <person name="Seo M.-J."/>
            <person name="Cho E.-S."/>
        </authorList>
    </citation>
    <scope>NUCLEOTIDE SEQUENCE [LARGE SCALE GENOMIC DNA]</scope>
    <source>
        <strain evidence="6 7">MBLA0076</strain>
    </source>
</reference>